<dbReference type="AlphaFoldDB" id="A0A0E9Q5V3"/>
<proteinExistence type="predicted"/>
<reference evidence="1" key="2">
    <citation type="journal article" date="2015" name="Fish Shellfish Immunol.">
        <title>Early steps in the European eel (Anguilla anguilla)-Vibrio vulnificus interaction in the gills: Role of the RtxA13 toxin.</title>
        <authorList>
            <person name="Callol A."/>
            <person name="Pajuelo D."/>
            <person name="Ebbesson L."/>
            <person name="Teles M."/>
            <person name="MacKenzie S."/>
            <person name="Amaro C."/>
        </authorList>
    </citation>
    <scope>NUCLEOTIDE SEQUENCE</scope>
</reference>
<sequence length="47" mass="5263">MRLGVRCFVGELEQLPQEGHEVPEHVAVSPGKLGNQLPFTESKNIYK</sequence>
<accession>A0A0E9Q5V3</accession>
<protein>
    <submittedName>
        <fullName evidence="1">Uncharacterized protein</fullName>
    </submittedName>
</protein>
<organism evidence="1">
    <name type="scientific">Anguilla anguilla</name>
    <name type="common">European freshwater eel</name>
    <name type="synonym">Muraena anguilla</name>
    <dbReference type="NCBI Taxonomy" id="7936"/>
    <lineage>
        <taxon>Eukaryota</taxon>
        <taxon>Metazoa</taxon>
        <taxon>Chordata</taxon>
        <taxon>Craniata</taxon>
        <taxon>Vertebrata</taxon>
        <taxon>Euteleostomi</taxon>
        <taxon>Actinopterygii</taxon>
        <taxon>Neopterygii</taxon>
        <taxon>Teleostei</taxon>
        <taxon>Anguilliformes</taxon>
        <taxon>Anguillidae</taxon>
        <taxon>Anguilla</taxon>
    </lineage>
</organism>
<reference evidence="1" key="1">
    <citation type="submission" date="2014-11" db="EMBL/GenBank/DDBJ databases">
        <authorList>
            <person name="Amaro Gonzalez C."/>
        </authorList>
    </citation>
    <scope>NUCLEOTIDE SEQUENCE</scope>
</reference>
<dbReference type="EMBL" id="GBXM01096336">
    <property type="protein sequence ID" value="JAH12241.1"/>
    <property type="molecule type" value="Transcribed_RNA"/>
</dbReference>
<name>A0A0E9Q5V3_ANGAN</name>
<evidence type="ECO:0000313" key="1">
    <source>
        <dbReference type="EMBL" id="JAH12241.1"/>
    </source>
</evidence>